<dbReference type="Proteomes" id="UP000017822">
    <property type="component" value="Unassembled WGS sequence"/>
</dbReference>
<name>V4RW96_STUCH</name>
<dbReference type="EMBL" id="AOFQ01000062">
    <property type="protein sequence ID" value="ESQ97441.1"/>
    <property type="molecule type" value="Genomic_DNA"/>
</dbReference>
<reference evidence="1 2" key="1">
    <citation type="submission" date="2013-07" db="EMBL/GenBank/DDBJ databases">
        <authorList>
            <person name="Schaap P.J."/>
            <person name="Mehboob F."/>
            <person name="Oosterkamp M.J."/>
            <person name="de Vos W.M."/>
            <person name="Stams A.J.M."/>
            <person name="Koehorst J.J."/>
        </authorList>
    </citation>
    <scope>NUCLEOTIDE SEQUENCE [LARGE SCALE GENOMIC DNA]</scope>
    <source>
        <strain evidence="1 2">AW-1</strain>
    </source>
</reference>
<dbReference type="AlphaFoldDB" id="V4RW96"/>
<comment type="caution">
    <text evidence="1">The sequence shown here is derived from an EMBL/GenBank/DDBJ whole genome shotgun (WGS) entry which is preliminary data.</text>
</comment>
<sequence>MDRGNGGMVPLPLGKIIVNCADHWFERLRSIDF</sequence>
<gene>
    <name evidence="1" type="ORF">F753_20600</name>
</gene>
<evidence type="ECO:0000313" key="2">
    <source>
        <dbReference type="Proteomes" id="UP000017822"/>
    </source>
</evidence>
<accession>V4RW96</accession>
<evidence type="ECO:0000313" key="1">
    <source>
        <dbReference type="EMBL" id="ESQ97441.1"/>
    </source>
</evidence>
<dbReference type="PATRIC" id="fig|1263865.4.peg.3970"/>
<protein>
    <submittedName>
        <fullName evidence="1">Uncharacterized protein</fullName>
    </submittedName>
</protein>
<organism evidence="1 2">
    <name type="scientific">Stutzerimonas chloritidismutans AW-1</name>
    <dbReference type="NCBI Taxonomy" id="1263865"/>
    <lineage>
        <taxon>Bacteria</taxon>
        <taxon>Pseudomonadati</taxon>
        <taxon>Pseudomonadota</taxon>
        <taxon>Gammaproteobacteria</taxon>
        <taxon>Pseudomonadales</taxon>
        <taxon>Pseudomonadaceae</taxon>
        <taxon>Stutzerimonas</taxon>
    </lineage>
</organism>
<proteinExistence type="predicted"/>